<accession>A0A8A4TLU4</accession>
<dbReference type="EMBL" id="CP071793">
    <property type="protein sequence ID" value="QTD50530.1"/>
    <property type="molecule type" value="Genomic_DNA"/>
</dbReference>
<dbReference type="GO" id="GO:0030288">
    <property type="term" value="C:outer membrane-bounded periplasmic space"/>
    <property type="evidence" value="ECO:0007669"/>
    <property type="project" value="InterPro"/>
</dbReference>
<dbReference type="KEGG" id="scor:J3U87_33520"/>
<keyword evidence="2" id="KW-0732">Signal</keyword>
<proteinExistence type="predicted"/>
<protein>
    <recommendedName>
        <fullName evidence="5">Curli production assembly/transport component CsgG</fullName>
    </recommendedName>
</protein>
<dbReference type="Pfam" id="PF03783">
    <property type="entry name" value="CsgG"/>
    <property type="match status" value="1"/>
</dbReference>
<dbReference type="AlphaFoldDB" id="A0A8A4TLU4"/>
<dbReference type="Gene3D" id="3.40.50.10610">
    <property type="entry name" value="ABC-type transport auxiliary lipoprotein component"/>
    <property type="match status" value="1"/>
</dbReference>
<keyword evidence="4" id="KW-1185">Reference proteome</keyword>
<dbReference type="RefSeq" id="WP_237380335.1">
    <property type="nucleotide sequence ID" value="NZ_CP071793.1"/>
</dbReference>
<dbReference type="InterPro" id="IPR005534">
    <property type="entry name" value="Curli_assmbl/transp-comp_CsgG"/>
</dbReference>
<evidence type="ECO:0000313" key="3">
    <source>
        <dbReference type="EMBL" id="QTD50530.1"/>
    </source>
</evidence>
<reference evidence="3" key="1">
    <citation type="submission" date="2021-03" db="EMBL/GenBank/DDBJ databases">
        <title>Acanthopleuribacteraceae sp. M133.</title>
        <authorList>
            <person name="Wang G."/>
        </authorList>
    </citation>
    <scope>NUCLEOTIDE SEQUENCE</scope>
    <source>
        <strain evidence="3">M133</strain>
    </source>
</reference>
<evidence type="ECO:0000256" key="2">
    <source>
        <dbReference type="SAM" id="SignalP"/>
    </source>
</evidence>
<evidence type="ECO:0008006" key="5">
    <source>
        <dbReference type="Google" id="ProtNLM"/>
    </source>
</evidence>
<organism evidence="3 4">
    <name type="scientific">Sulfidibacter corallicola</name>
    <dbReference type="NCBI Taxonomy" id="2818388"/>
    <lineage>
        <taxon>Bacteria</taxon>
        <taxon>Pseudomonadati</taxon>
        <taxon>Acidobacteriota</taxon>
        <taxon>Holophagae</taxon>
        <taxon>Acanthopleuribacterales</taxon>
        <taxon>Acanthopleuribacteraceae</taxon>
        <taxon>Sulfidibacter</taxon>
    </lineage>
</organism>
<evidence type="ECO:0000313" key="4">
    <source>
        <dbReference type="Proteomes" id="UP000663929"/>
    </source>
</evidence>
<evidence type="ECO:0000256" key="1">
    <source>
        <dbReference type="SAM" id="MobiDB-lite"/>
    </source>
</evidence>
<feature type="signal peptide" evidence="2">
    <location>
        <begin position="1"/>
        <end position="28"/>
    </location>
</feature>
<feature type="chain" id="PRO_5035169349" description="Curli production assembly/transport component CsgG" evidence="2">
    <location>
        <begin position="29"/>
        <end position="310"/>
    </location>
</feature>
<gene>
    <name evidence="3" type="ORF">J3U87_33520</name>
</gene>
<dbReference type="Proteomes" id="UP000663929">
    <property type="component" value="Chromosome"/>
</dbReference>
<name>A0A8A4TLU4_SULCO</name>
<feature type="region of interest" description="Disordered" evidence="1">
    <location>
        <begin position="85"/>
        <end position="104"/>
    </location>
</feature>
<sequence length="310" mass="33575">MNSVMHRLPVRTIAAVCFLMGAAHPLLAQGGLRYTVQVLKFENRAGWSAQWDLGEAWEAVLSEELNKSGNFIVIAGTDARKASMDEQDFAQSGRAASGDKGPKTGFMTPAQLIVTGTIDSFDDGTEGRGSSASYRGIGLRFKGGTSIIGGTVSFVDATTGQEIASHRFEEKVKNKGVKLSYSKWGFYGDVDAFRKTPSGKVIAKACDNVLGFLAGQLDNVIWTGKVIRADSGRIMINRGTREGVSEGQILKVGYSEEIRDPDTGELLDLDLTEKGRIRVKTVKEKLSICEPISVDGKKPYKPKQGQTVFN</sequence>